<evidence type="ECO:0000313" key="3">
    <source>
        <dbReference type="EMBL" id="AHK63584.1"/>
    </source>
</evidence>
<accession>W8JMQ7</accession>
<dbReference type="Pfam" id="PF00557">
    <property type="entry name" value="Peptidase_M24"/>
    <property type="match status" value="1"/>
</dbReference>
<dbReference type="InterPro" id="IPR001714">
    <property type="entry name" value="Pept_M24_MAP"/>
</dbReference>
<dbReference type="PATRIC" id="fig|1229831.3.peg.733"/>
<gene>
    <name evidence="3" type="ORF">M832_07330</name>
</gene>
<dbReference type="InterPro" id="IPR050659">
    <property type="entry name" value="Peptidase_M24B"/>
</dbReference>
<dbReference type="InterPro" id="IPR000587">
    <property type="entry name" value="Creatinase_N"/>
</dbReference>
<dbReference type="InterPro" id="IPR036005">
    <property type="entry name" value="Creatinase/aminopeptidase-like"/>
</dbReference>
<organism evidence="3 4">
    <name type="scientific">Chlamydia avium 10DC88</name>
    <dbReference type="NCBI Taxonomy" id="1229831"/>
    <lineage>
        <taxon>Bacteria</taxon>
        <taxon>Pseudomonadati</taxon>
        <taxon>Chlamydiota</taxon>
        <taxon>Chlamydiia</taxon>
        <taxon>Chlamydiales</taxon>
        <taxon>Chlamydiaceae</taxon>
        <taxon>Chlamydia/Chlamydophila group</taxon>
        <taxon>Chlamydia</taxon>
    </lineage>
</organism>
<protein>
    <submittedName>
        <fullName evidence="3">Metallopeptidase M24 family protein</fullName>
    </submittedName>
</protein>
<dbReference type="CDD" id="cd01092">
    <property type="entry name" value="APP-like"/>
    <property type="match status" value="1"/>
</dbReference>
<dbReference type="GO" id="GO:0004177">
    <property type="term" value="F:aminopeptidase activity"/>
    <property type="evidence" value="ECO:0007669"/>
    <property type="project" value="UniProtKB-ARBA"/>
</dbReference>
<sequence length="359" mass="39879">MMFQERIRKAQATLSCYSVDALIVERNEDIAYFLDDQANTGTLLIGRDEVVFFIYRMDKDIYANVQGATLIFCDGDTTARLISYLKGTTYHTIGFDSLHTSYHKYVERQKASSSFSWKPLALFSEKLRSRKSDDEIEKMRLAAALGAEGYDFVLSILQEGISEKEVVRLLRIFWAKAGAEGLAFSPIIAFGEHAAFPHAVPTERTLRKGDIVLIDIGVLYQGYCSDMSRTVAWGLPDPCLVESYSVVVEAQKAAIQLCQEGSRCVDVHEAAVRVLKDAGLEQYFCHGVGHGVGRNIHEYPTLSSKGGESTLETGMTVTVEPGVYFPGIGGIRIEDTVLIDGKKNFNLTNRPVSNELIYL</sequence>
<dbReference type="EMBL" id="CP006571">
    <property type="protein sequence ID" value="AHK63584.1"/>
    <property type="molecule type" value="Genomic_DNA"/>
</dbReference>
<evidence type="ECO:0000259" key="2">
    <source>
        <dbReference type="Pfam" id="PF01321"/>
    </source>
</evidence>
<proteinExistence type="predicted"/>
<dbReference type="PANTHER" id="PTHR46112:SF3">
    <property type="entry name" value="AMINOPEPTIDASE YPDF"/>
    <property type="match status" value="1"/>
</dbReference>
<feature type="domain" description="Peptidase M24" evidence="1">
    <location>
        <begin position="137"/>
        <end position="339"/>
    </location>
</feature>
<reference evidence="3 4" key="1">
    <citation type="journal article" date="2014" name="Syst. Appl. Microbiol.">
        <title>Evidence for the existence of two new members of the family Chlamydiaceae and proposal of Chlamydia avium sp. nov. and Chlamydia gallinacea sp. nov.</title>
        <authorList>
            <person name="Sachse K."/>
            <person name="Laroucau K."/>
            <person name="Riege K."/>
            <person name="Wehner S."/>
            <person name="Dilcher M."/>
            <person name="Creasy H.H."/>
            <person name="Weidmann M."/>
            <person name="Myers G."/>
            <person name="Vorimore F."/>
            <person name="Vicari N."/>
            <person name="Magnino S."/>
            <person name="Liebler-Tenorio E."/>
            <person name="Ruettger A."/>
            <person name="Bavoil P.M."/>
            <person name="Hufert F.T."/>
            <person name="Rossello-Mora R."/>
            <person name="Marz M."/>
        </authorList>
    </citation>
    <scope>NUCLEOTIDE SEQUENCE [LARGE SCALE GENOMIC DNA]</scope>
    <source>
        <strain evidence="3 4">10DC88</strain>
    </source>
</reference>
<feature type="domain" description="Creatinase N-terminal" evidence="2">
    <location>
        <begin position="6"/>
        <end position="128"/>
    </location>
</feature>
<dbReference type="HOGENOM" id="CLU_017266_4_0_0"/>
<dbReference type="SUPFAM" id="SSF55920">
    <property type="entry name" value="Creatinase/aminopeptidase"/>
    <property type="match status" value="1"/>
</dbReference>
<dbReference type="Pfam" id="PF01321">
    <property type="entry name" value="Creatinase_N"/>
    <property type="match status" value="1"/>
</dbReference>
<dbReference type="Gene3D" id="3.90.230.10">
    <property type="entry name" value="Creatinase/methionine aminopeptidase superfamily"/>
    <property type="match status" value="1"/>
</dbReference>
<evidence type="ECO:0000313" key="4">
    <source>
        <dbReference type="Proteomes" id="UP000019433"/>
    </source>
</evidence>
<dbReference type="KEGG" id="cav:M832_07330"/>
<dbReference type="Proteomes" id="UP000019433">
    <property type="component" value="Chromosome"/>
</dbReference>
<dbReference type="AlphaFoldDB" id="W8JMQ7"/>
<dbReference type="PANTHER" id="PTHR46112">
    <property type="entry name" value="AMINOPEPTIDASE"/>
    <property type="match status" value="1"/>
</dbReference>
<name>W8JMQ7_9CHLA</name>
<dbReference type="Gene3D" id="3.40.350.10">
    <property type="entry name" value="Creatinase/prolidase N-terminal domain"/>
    <property type="match status" value="1"/>
</dbReference>
<evidence type="ECO:0000259" key="1">
    <source>
        <dbReference type="Pfam" id="PF00557"/>
    </source>
</evidence>
<dbReference type="eggNOG" id="COG0006">
    <property type="taxonomic scope" value="Bacteria"/>
</dbReference>
<dbReference type="GO" id="GO:0008235">
    <property type="term" value="F:metalloexopeptidase activity"/>
    <property type="evidence" value="ECO:0007669"/>
    <property type="project" value="UniProtKB-ARBA"/>
</dbReference>
<dbReference type="InterPro" id="IPR029149">
    <property type="entry name" value="Creatin/AminoP/Spt16_N"/>
</dbReference>
<dbReference type="STRING" id="1229831.M832_07330"/>
<dbReference type="InterPro" id="IPR000994">
    <property type="entry name" value="Pept_M24"/>
</dbReference>
<dbReference type="PRINTS" id="PR00599">
    <property type="entry name" value="MAPEPTIDASE"/>
</dbReference>